<comment type="subcellular location">
    <subcellularLocation>
        <location evidence="1">Membrane</location>
        <topology evidence="1">Multi-pass membrane protein</topology>
    </subcellularLocation>
</comment>
<dbReference type="GO" id="GO:0016020">
    <property type="term" value="C:membrane"/>
    <property type="evidence" value="ECO:0007669"/>
    <property type="project" value="UniProtKB-SubCell"/>
</dbReference>
<evidence type="ECO:0000256" key="4">
    <source>
        <dbReference type="ARBA" id="ARBA00023136"/>
    </source>
</evidence>
<evidence type="ECO:0000256" key="1">
    <source>
        <dbReference type="ARBA" id="ARBA00004141"/>
    </source>
</evidence>
<evidence type="ECO:0000313" key="7">
    <source>
        <dbReference type="EMBL" id="NNU81882.1"/>
    </source>
</evidence>
<dbReference type="EMBL" id="JABFBC010000003">
    <property type="protein sequence ID" value="NNU81882.1"/>
    <property type="molecule type" value="Genomic_DNA"/>
</dbReference>
<accession>A0A849L6W8</accession>
<keyword evidence="2 6" id="KW-0812">Transmembrane</keyword>
<feature type="region of interest" description="Disordered" evidence="5">
    <location>
        <begin position="187"/>
        <end position="206"/>
    </location>
</feature>
<reference evidence="7 8" key="1">
    <citation type="submission" date="2020-05" db="EMBL/GenBank/DDBJ databases">
        <title>Gimesia benthica sp. nov., a novel planctomycete isolated from a deep-sea water sample of the Northwest Indian Ocean.</title>
        <authorList>
            <person name="Wang J."/>
            <person name="Ruan C."/>
            <person name="Song L."/>
            <person name="Zhu Y."/>
            <person name="Li A."/>
            <person name="Zheng X."/>
            <person name="Wang L."/>
            <person name="Lu Z."/>
            <person name="Huang Y."/>
            <person name="Du W."/>
            <person name="Zhou Y."/>
            <person name="Huang L."/>
            <person name="Dai X."/>
        </authorList>
    </citation>
    <scope>NUCLEOTIDE SEQUENCE [LARGE SCALE GENOMIC DNA]</scope>
    <source>
        <strain evidence="7 8">YYQ-30</strain>
    </source>
</reference>
<evidence type="ECO:0000256" key="2">
    <source>
        <dbReference type="ARBA" id="ARBA00022692"/>
    </source>
</evidence>
<dbReference type="GO" id="GO:0009403">
    <property type="term" value="P:toxin biosynthetic process"/>
    <property type="evidence" value="ECO:0007669"/>
    <property type="project" value="InterPro"/>
</dbReference>
<dbReference type="InterPro" id="IPR052719">
    <property type="entry name" value="CvpA-like"/>
</dbReference>
<dbReference type="PANTHER" id="PTHR36926:SF1">
    <property type="entry name" value="COLICIN V PRODUCTION PROTEIN"/>
    <property type="match status" value="1"/>
</dbReference>
<feature type="transmembrane region" description="Helical" evidence="6">
    <location>
        <begin position="111"/>
        <end position="131"/>
    </location>
</feature>
<keyword evidence="3 6" id="KW-1133">Transmembrane helix</keyword>
<feature type="transmembrane region" description="Helical" evidence="6">
    <location>
        <begin position="71"/>
        <end position="99"/>
    </location>
</feature>
<organism evidence="7 8">
    <name type="scientific">Halovulum dunhuangense</name>
    <dbReference type="NCBI Taxonomy" id="1505036"/>
    <lineage>
        <taxon>Bacteria</taxon>
        <taxon>Pseudomonadati</taxon>
        <taxon>Pseudomonadota</taxon>
        <taxon>Alphaproteobacteria</taxon>
        <taxon>Rhodobacterales</taxon>
        <taxon>Paracoccaceae</taxon>
        <taxon>Halovulum</taxon>
    </lineage>
</organism>
<dbReference type="Proteomes" id="UP000572377">
    <property type="component" value="Unassembled WGS sequence"/>
</dbReference>
<dbReference type="RefSeq" id="WP_171326739.1">
    <property type="nucleotide sequence ID" value="NZ_JABFBC010000003.1"/>
</dbReference>
<feature type="transmembrane region" description="Helical" evidence="6">
    <location>
        <begin position="6"/>
        <end position="24"/>
    </location>
</feature>
<gene>
    <name evidence="7" type="ORF">HMH01_15705</name>
</gene>
<keyword evidence="8" id="KW-1185">Reference proteome</keyword>
<dbReference type="InterPro" id="IPR003825">
    <property type="entry name" value="Colicin-V_CvpA"/>
</dbReference>
<evidence type="ECO:0000256" key="5">
    <source>
        <dbReference type="SAM" id="MobiDB-lite"/>
    </source>
</evidence>
<dbReference type="AlphaFoldDB" id="A0A849L6W8"/>
<dbReference type="Pfam" id="PF02674">
    <property type="entry name" value="Colicin_V"/>
    <property type="match status" value="1"/>
</dbReference>
<evidence type="ECO:0000256" key="6">
    <source>
        <dbReference type="SAM" id="Phobius"/>
    </source>
</evidence>
<proteinExistence type="predicted"/>
<comment type="caution">
    <text evidence="7">The sequence shown here is derived from an EMBL/GenBank/DDBJ whole genome shotgun (WGS) entry which is preliminary data.</text>
</comment>
<keyword evidence="4 6" id="KW-0472">Membrane</keyword>
<sequence>MEGFTLVDGVVLFVLVLSALLAYSRGFMREVLSIVGWVVAAVAGFVFAPDVNPLIAEIPFVSDVIGTNCELSIIASFGLVFVAALVVVSIFTPLISGAIQNSALGPVDQGLGFLFGLARGALLVVIALIVYDRLIAGGEGIPMVEDSRTVEILAQTQTRLAEQIPQDAPAWIAARYSELTSVCTGEAAAPEAAPAPETAPEAPAGQ</sequence>
<dbReference type="PANTHER" id="PTHR36926">
    <property type="entry name" value="COLICIN V PRODUCTION PROTEIN"/>
    <property type="match status" value="1"/>
</dbReference>
<evidence type="ECO:0000256" key="3">
    <source>
        <dbReference type="ARBA" id="ARBA00022989"/>
    </source>
</evidence>
<protein>
    <submittedName>
        <fullName evidence="7">CvpA family protein</fullName>
    </submittedName>
</protein>
<feature type="transmembrane region" description="Helical" evidence="6">
    <location>
        <begin position="31"/>
        <end position="51"/>
    </location>
</feature>
<evidence type="ECO:0000313" key="8">
    <source>
        <dbReference type="Proteomes" id="UP000572377"/>
    </source>
</evidence>
<name>A0A849L6W8_9RHOB</name>